<keyword evidence="11" id="KW-1133">Transmembrane helix</keyword>
<dbReference type="PROSITE" id="PS50109">
    <property type="entry name" value="HIS_KIN"/>
    <property type="match status" value="1"/>
</dbReference>
<keyword evidence="9" id="KW-0802">TPR repeat</keyword>
<keyword evidence="11" id="KW-0472">Membrane</keyword>
<evidence type="ECO:0000256" key="8">
    <source>
        <dbReference type="ARBA" id="ARBA00023012"/>
    </source>
</evidence>
<dbReference type="InterPro" id="IPR036890">
    <property type="entry name" value="HATPase_C_sf"/>
</dbReference>
<keyword evidence="8" id="KW-0902">Two-component regulatory system</keyword>
<dbReference type="Pfam" id="PF00512">
    <property type="entry name" value="HisKA"/>
    <property type="match status" value="1"/>
</dbReference>
<evidence type="ECO:0000256" key="5">
    <source>
        <dbReference type="ARBA" id="ARBA00022741"/>
    </source>
</evidence>
<dbReference type="Gene3D" id="1.10.287.130">
    <property type="match status" value="1"/>
</dbReference>
<dbReference type="InterPro" id="IPR036097">
    <property type="entry name" value="HisK_dim/P_sf"/>
</dbReference>
<keyword evidence="6" id="KW-0418">Kinase</keyword>
<dbReference type="SUPFAM" id="SSF55874">
    <property type="entry name" value="ATPase domain of HSP90 chaperone/DNA topoisomerase II/histidine kinase"/>
    <property type="match status" value="1"/>
</dbReference>
<dbReference type="Gene3D" id="3.30.565.10">
    <property type="entry name" value="Histidine kinase-like ATPase, C-terminal domain"/>
    <property type="match status" value="1"/>
</dbReference>
<dbReference type="Proteomes" id="UP001597073">
    <property type="component" value="Unassembled WGS sequence"/>
</dbReference>
<keyword evidence="3" id="KW-0597">Phosphoprotein</keyword>
<evidence type="ECO:0000256" key="9">
    <source>
        <dbReference type="PROSITE-ProRule" id="PRU00339"/>
    </source>
</evidence>
<organism evidence="13 14">
    <name type="scientific">Mucilaginibacter lutimaris</name>
    <dbReference type="NCBI Taxonomy" id="931629"/>
    <lineage>
        <taxon>Bacteria</taxon>
        <taxon>Pseudomonadati</taxon>
        <taxon>Bacteroidota</taxon>
        <taxon>Sphingobacteriia</taxon>
        <taxon>Sphingobacteriales</taxon>
        <taxon>Sphingobacteriaceae</taxon>
        <taxon>Mucilaginibacter</taxon>
    </lineage>
</organism>
<protein>
    <recommendedName>
        <fullName evidence="2">histidine kinase</fullName>
        <ecNumber evidence="2">2.7.13.3</ecNumber>
    </recommendedName>
</protein>
<dbReference type="EC" id="2.7.13.3" evidence="2"/>
<dbReference type="PANTHER" id="PTHR42878:SF7">
    <property type="entry name" value="SENSOR HISTIDINE KINASE GLRK"/>
    <property type="match status" value="1"/>
</dbReference>
<evidence type="ECO:0000313" key="13">
    <source>
        <dbReference type="EMBL" id="MFD0766988.1"/>
    </source>
</evidence>
<dbReference type="Pfam" id="PF02518">
    <property type="entry name" value="HATPase_c"/>
    <property type="match status" value="1"/>
</dbReference>
<dbReference type="InterPro" id="IPR005467">
    <property type="entry name" value="His_kinase_dom"/>
</dbReference>
<dbReference type="EMBL" id="JBHTIA010000013">
    <property type="protein sequence ID" value="MFD0766988.1"/>
    <property type="molecule type" value="Genomic_DNA"/>
</dbReference>
<keyword evidence="4" id="KW-0808">Transferase</keyword>
<keyword evidence="14" id="KW-1185">Reference proteome</keyword>
<dbReference type="InterPro" id="IPR050351">
    <property type="entry name" value="BphY/WalK/GraS-like"/>
</dbReference>
<evidence type="ECO:0000256" key="4">
    <source>
        <dbReference type="ARBA" id="ARBA00022679"/>
    </source>
</evidence>
<keyword evidence="7" id="KW-0067">ATP-binding</keyword>
<dbReference type="SUPFAM" id="SSF47384">
    <property type="entry name" value="Homodimeric domain of signal transducing histidine kinase"/>
    <property type="match status" value="1"/>
</dbReference>
<dbReference type="Pfam" id="PF13424">
    <property type="entry name" value="TPR_12"/>
    <property type="match status" value="3"/>
</dbReference>
<dbReference type="SMART" id="SM00388">
    <property type="entry name" value="HisKA"/>
    <property type="match status" value="1"/>
</dbReference>
<dbReference type="SMART" id="SM00387">
    <property type="entry name" value="HATPase_c"/>
    <property type="match status" value="1"/>
</dbReference>
<feature type="transmembrane region" description="Helical" evidence="11">
    <location>
        <begin position="406"/>
        <end position="428"/>
    </location>
</feature>
<evidence type="ECO:0000256" key="3">
    <source>
        <dbReference type="ARBA" id="ARBA00022553"/>
    </source>
</evidence>
<evidence type="ECO:0000256" key="7">
    <source>
        <dbReference type="ARBA" id="ARBA00022840"/>
    </source>
</evidence>
<dbReference type="PANTHER" id="PTHR42878">
    <property type="entry name" value="TWO-COMPONENT HISTIDINE KINASE"/>
    <property type="match status" value="1"/>
</dbReference>
<feature type="coiled-coil region" evidence="10">
    <location>
        <begin position="434"/>
        <end position="479"/>
    </location>
</feature>
<evidence type="ECO:0000313" key="14">
    <source>
        <dbReference type="Proteomes" id="UP001597073"/>
    </source>
</evidence>
<dbReference type="Gene3D" id="1.25.40.10">
    <property type="entry name" value="Tetratricopeptide repeat domain"/>
    <property type="match status" value="2"/>
</dbReference>
<dbReference type="InterPro" id="IPR011990">
    <property type="entry name" value="TPR-like_helical_dom_sf"/>
</dbReference>
<dbReference type="SMART" id="SM00028">
    <property type="entry name" value="TPR"/>
    <property type="match status" value="6"/>
</dbReference>
<evidence type="ECO:0000259" key="12">
    <source>
        <dbReference type="PROSITE" id="PS50109"/>
    </source>
</evidence>
<feature type="domain" description="Histidine kinase" evidence="12">
    <location>
        <begin position="489"/>
        <end position="704"/>
    </location>
</feature>
<evidence type="ECO:0000256" key="6">
    <source>
        <dbReference type="ARBA" id="ARBA00022777"/>
    </source>
</evidence>
<dbReference type="InterPro" id="IPR003661">
    <property type="entry name" value="HisK_dim/P_dom"/>
</dbReference>
<dbReference type="InterPro" id="IPR019734">
    <property type="entry name" value="TPR_rpt"/>
</dbReference>
<dbReference type="PRINTS" id="PR00344">
    <property type="entry name" value="BCTRLSENSOR"/>
</dbReference>
<accession>A0ABW2ZL53</accession>
<dbReference type="CDD" id="cd00082">
    <property type="entry name" value="HisKA"/>
    <property type="match status" value="1"/>
</dbReference>
<keyword evidence="5" id="KW-0547">Nucleotide-binding</keyword>
<sequence>MPDLLSTNRLAKLVLLALLLSAKLSVAQITKVNELQARLKQTMPDTARLSLLVKLASAYSSVDPQKKFYYANVYKTLAQKLNNQELVADAYVQMGISYGIRSKIDSALYYFNLGYDHAQKYECKLTAARAMANIGFAYNRLGDPREAINNYFKALAIYKEKKYPLGANQCYTNIGSIYYDMDRTDIARTYFNQALSGYIISKNEMGIASAVYSVGNCYLAEHKNEEAIVHFNRSLAIRQKLGDLNGIGLARMGLGRAFTQQMKYTDALTNLDSALANMRVLGDKYIEANVLNSIADAYNGSKQYDKAIDNALQALVLARTIKAKGVANEAMEKLVISYKNKGDLKNALEYQTQYVLTKDSLQEEKTLKDITLIEMSRVRSENAGLEKSNQDISAQNSDYLVRLNKYTAVIIATSVILLSAILFLWILYRRNKSKQATNRLLVKQKEEIAAINQELAMLNKEINAQMELSTAQNIELERLNNVKNKFFSIISHDLRSPLSTLQNLLGIYREGDIGEKELGELLVRLEDTILTTGEFLDNLLEWSKNQLDGMQVNPVKFDISNSINQNINLFKSNIALKQLMVSNLAPADVMAYADRDMINLIIRNLLSNSIKFCNVGDKITFNAAVKGNRTIVTITDNGPGISAEEGEKLFNLGHILSTGTQGEKGNHLGLILCKDMVNQNKGEIGFESKVGEGTTFWFELPADKI</sequence>
<comment type="caution">
    <text evidence="13">The sequence shown here is derived from an EMBL/GenBank/DDBJ whole genome shotgun (WGS) entry which is preliminary data.</text>
</comment>
<reference evidence="14" key="1">
    <citation type="journal article" date="2019" name="Int. J. Syst. Evol. Microbiol.">
        <title>The Global Catalogue of Microorganisms (GCM) 10K type strain sequencing project: providing services to taxonomists for standard genome sequencing and annotation.</title>
        <authorList>
            <consortium name="The Broad Institute Genomics Platform"/>
            <consortium name="The Broad Institute Genome Sequencing Center for Infectious Disease"/>
            <person name="Wu L."/>
            <person name="Ma J."/>
        </authorList>
    </citation>
    <scope>NUCLEOTIDE SEQUENCE [LARGE SCALE GENOMIC DNA]</scope>
    <source>
        <strain evidence="14">CCUG 60742</strain>
    </source>
</reference>
<feature type="repeat" description="TPR" evidence="9">
    <location>
        <begin position="208"/>
        <end position="241"/>
    </location>
</feature>
<keyword evidence="10" id="KW-0175">Coiled coil</keyword>
<evidence type="ECO:0000256" key="10">
    <source>
        <dbReference type="SAM" id="Coils"/>
    </source>
</evidence>
<name>A0ABW2ZL53_9SPHI</name>
<feature type="repeat" description="TPR" evidence="9">
    <location>
        <begin position="128"/>
        <end position="161"/>
    </location>
</feature>
<dbReference type="InterPro" id="IPR004358">
    <property type="entry name" value="Sig_transdc_His_kin-like_C"/>
</dbReference>
<gene>
    <name evidence="13" type="ORF">ACFQZI_19170</name>
</gene>
<evidence type="ECO:0000256" key="1">
    <source>
        <dbReference type="ARBA" id="ARBA00000085"/>
    </source>
</evidence>
<dbReference type="InterPro" id="IPR003594">
    <property type="entry name" value="HATPase_dom"/>
</dbReference>
<evidence type="ECO:0000256" key="2">
    <source>
        <dbReference type="ARBA" id="ARBA00012438"/>
    </source>
</evidence>
<dbReference type="RefSeq" id="WP_377145390.1">
    <property type="nucleotide sequence ID" value="NZ_JBHTIA010000013.1"/>
</dbReference>
<dbReference type="PROSITE" id="PS50005">
    <property type="entry name" value="TPR"/>
    <property type="match status" value="2"/>
</dbReference>
<evidence type="ECO:0000256" key="11">
    <source>
        <dbReference type="SAM" id="Phobius"/>
    </source>
</evidence>
<proteinExistence type="predicted"/>
<dbReference type="SUPFAM" id="SSF48452">
    <property type="entry name" value="TPR-like"/>
    <property type="match status" value="2"/>
</dbReference>
<keyword evidence="11" id="KW-0812">Transmembrane</keyword>
<comment type="catalytic activity">
    <reaction evidence="1">
        <text>ATP + protein L-histidine = ADP + protein N-phospho-L-histidine.</text>
        <dbReference type="EC" id="2.7.13.3"/>
    </reaction>
</comment>